<dbReference type="AlphaFoldDB" id="A0A1I6DL05"/>
<dbReference type="RefSeq" id="WP_143104117.1">
    <property type="nucleotide sequence ID" value="NZ_FOYI01000004.1"/>
</dbReference>
<gene>
    <name evidence="2" type="ORF">SAMN04515673_10454</name>
</gene>
<accession>A0A1I6DL05</accession>
<keyword evidence="3" id="KW-1185">Reference proteome</keyword>
<evidence type="ECO:0000259" key="1">
    <source>
        <dbReference type="Pfam" id="PF00550"/>
    </source>
</evidence>
<dbReference type="STRING" id="871652.SAMN04515673_10454"/>
<evidence type="ECO:0000313" key="3">
    <source>
        <dbReference type="Proteomes" id="UP000199302"/>
    </source>
</evidence>
<feature type="domain" description="Carrier" evidence="1">
    <location>
        <begin position="21"/>
        <end position="70"/>
    </location>
</feature>
<dbReference type="OrthoDB" id="583239at2"/>
<reference evidence="2 3" key="1">
    <citation type="submission" date="2016-10" db="EMBL/GenBank/DDBJ databases">
        <authorList>
            <person name="de Groot N.N."/>
        </authorList>
    </citation>
    <scope>NUCLEOTIDE SEQUENCE [LARGE SCALE GENOMIC DNA]</scope>
    <source>
        <strain evidence="3">KMM 9023,NRIC 0796,JCM 17311,KCTC 23692</strain>
    </source>
</reference>
<dbReference type="Gene3D" id="1.10.1200.10">
    <property type="entry name" value="ACP-like"/>
    <property type="match status" value="1"/>
</dbReference>
<sequence>MPAHDLTPRRCWDALLEAVTEILDDLGEEPGDMTRQTQINADLGLSSVEAIHLAITLENRLHIALRFEDLAVRDGDYVDDLALGEIHDFVLKSADIAVEAE</sequence>
<name>A0A1I6DL05_9RHOB</name>
<dbReference type="InterPro" id="IPR036736">
    <property type="entry name" value="ACP-like_sf"/>
</dbReference>
<dbReference type="EMBL" id="FOYI01000004">
    <property type="protein sequence ID" value="SFR06163.1"/>
    <property type="molecule type" value="Genomic_DNA"/>
</dbReference>
<protein>
    <submittedName>
        <fullName evidence="2">Phosphopantetheine attachment site</fullName>
    </submittedName>
</protein>
<evidence type="ECO:0000313" key="2">
    <source>
        <dbReference type="EMBL" id="SFR06163.1"/>
    </source>
</evidence>
<dbReference type="Proteomes" id="UP000199302">
    <property type="component" value="Unassembled WGS sequence"/>
</dbReference>
<dbReference type="InterPro" id="IPR009081">
    <property type="entry name" value="PP-bd_ACP"/>
</dbReference>
<organism evidence="2 3">
    <name type="scientific">Poseidonocella sedimentorum</name>
    <dbReference type="NCBI Taxonomy" id="871652"/>
    <lineage>
        <taxon>Bacteria</taxon>
        <taxon>Pseudomonadati</taxon>
        <taxon>Pseudomonadota</taxon>
        <taxon>Alphaproteobacteria</taxon>
        <taxon>Rhodobacterales</taxon>
        <taxon>Roseobacteraceae</taxon>
        <taxon>Poseidonocella</taxon>
    </lineage>
</organism>
<proteinExistence type="predicted"/>
<dbReference type="Pfam" id="PF00550">
    <property type="entry name" value="PP-binding"/>
    <property type="match status" value="1"/>
</dbReference>
<dbReference type="SUPFAM" id="SSF47336">
    <property type="entry name" value="ACP-like"/>
    <property type="match status" value="1"/>
</dbReference>